<evidence type="ECO:0000256" key="7">
    <source>
        <dbReference type="ARBA" id="ARBA00022777"/>
    </source>
</evidence>
<dbReference type="AlphaFoldDB" id="A0A449A553"/>
<keyword evidence="7" id="KW-0418">Kinase</keyword>
<sequence>MKLFDFKMMKYIDEKLDWKQVIHEGVKLLVDNNKATWELKEKIFEVTKKYGAYYVLERGLALLHAPAGVYAKQAAISTLILKDEVCFNNQDDKCAKIILTLSAPNNLQHISLIQQFGQWFMDENFKNKAFSVNSLEEFLQLIKEKENEN</sequence>
<dbReference type="KEGG" id="mnu:NCTC10166_00320"/>
<evidence type="ECO:0000256" key="4">
    <source>
        <dbReference type="ARBA" id="ARBA00022553"/>
    </source>
</evidence>
<evidence type="ECO:0000256" key="6">
    <source>
        <dbReference type="ARBA" id="ARBA00022683"/>
    </source>
</evidence>
<keyword evidence="6" id="KW-0598">Phosphotransferase system</keyword>
<feature type="domain" description="PTS EIIA type-2" evidence="11">
    <location>
        <begin position="2"/>
        <end position="145"/>
    </location>
</feature>
<evidence type="ECO:0000313" key="13">
    <source>
        <dbReference type="Proteomes" id="UP000289440"/>
    </source>
</evidence>
<evidence type="ECO:0000259" key="11">
    <source>
        <dbReference type="PROSITE" id="PS51094"/>
    </source>
</evidence>
<name>A0A449A553_9BACT</name>
<dbReference type="Proteomes" id="UP000289440">
    <property type="component" value="Chromosome"/>
</dbReference>
<dbReference type="PANTHER" id="PTHR36203">
    <property type="entry name" value="ASCORBATE-SPECIFIC PTS SYSTEM EIIA COMPONENT"/>
    <property type="match status" value="1"/>
</dbReference>
<dbReference type="OrthoDB" id="369398at2"/>
<organism evidence="12 13">
    <name type="scientific">Mesomycoplasma neurolyticum</name>
    <dbReference type="NCBI Taxonomy" id="2120"/>
    <lineage>
        <taxon>Bacteria</taxon>
        <taxon>Bacillati</taxon>
        <taxon>Mycoplasmatota</taxon>
        <taxon>Mycoplasmoidales</taxon>
        <taxon>Metamycoplasmataceae</taxon>
        <taxon>Mesomycoplasma</taxon>
    </lineage>
</organism>
<dbReference type="GO" id="GO:0005737">
    <property type="term" value="C:cytoplasm"/>
    <property type="evidence" value="ECO:0007669"/>
    <property type="project" value="UniProtKB-SubCell"/>
</dbReference>
<dbReference type="Gene3D" id="3.40.930.10">
    <property type="entry name" value="Mannitol-specific EII, Chain A"/>
    <property type="match status" value="1"/>
</dbReference>
<dbReference type="PROSITE" id="PS51094">
    <property type="entry name" value="PTS_EIIA_TYPE_2"/>
    <property type="match status" value="1"/>
</dbReference>
<dbReference type="InterPro" id="IPR002178">
    <property type="entry name" value="PTS_EIIA_type-2_dom"/>
</dbReference>
<evidence type="ECO:0000256" key="2">
    <source>
        <dbReference type="ARBA" id="ARBA00022448"/>
    </source>
</evidence>
<dbReference type="RefSeq" id="WP_129719748.1">
    <property type="nucleotide sequence ID" value="NZ_LR214951.1"/>
</dbReference>
<evidence type="ECO:0000256" key="1">
    <source>
        <dbReference type="ARBA" id="ARBA00004496"/>
    </source>
</evidence>
<dbReference type="EMBL" id="LR214951">
    <property type="protein sequence ID" value="VEU59352.1"/>
    <property type="molecule type" value="Genomic_DNA"/>
</dbReference>
<dbReference type="SUPFAM" id="SSF55804">
    <property type="entry name" value="Phoshotransferase/anion transport protein"/>
    <property type="match status" value="1"/>
</dbReference>
<dbReference type="Pfam" id="PF00359">
    <property type="entry name" value="PTS_EIIA_2"/>
    <property type="match status" value="1"/>
</dbReference>
<keyword evidence="5 12" id="KW-0808">Transferase</keyword>
<comment type="function">
    <text evidence="8">The phosphoenolpyruvate-dependent sugar phosphotransferase system (sugar PTS), a major carbohydrate active transport system, catalyzes the phosphorylation of incoming sugar substrates concomitantly with their translocation across the cell membrane. The enzyme II UlaABC PTS system is involved in ascorbate transport.</text>
</comment>
<evidence type="ECO:0000256" key="3">
    <source>
        <dbReference type="ARBA" id="ARBA00022490"/>
    </source>
</evidence>
<dbReference type="GO" id="GO:0009401">
    <property type="term" value="P:phosphoenolpyruvate-dependent sugar phosphotransferase system"/>
    <property type="evidence" value="ECO:0007669"/>
    <property type="project" value="UniProtKB-KW"/>
</dbReference>
<keyword evidence="3" id="KW-0963">Cytoplasm</keyword>
<accession>A0A449A553</accession>
<comment type="subcellular location">
    <subcellularLocation>
        <location evidence="1">Cytoplasm</location>
    </subcellularLocation>
</comment>
<evidence type="ECO:0000256" key="8">
    <source>
        <dbReference type="ARBA" id="ARBA00037387"/>
    </source>
</evidence>
<dbReference type="GO" id="GO:0016301">
    <property type="term" value="F:kinase activity"/>
    <property type="evidence" value="ECO:0007669"/>
    <property type="project" value="UniProtKB-KW"/>
</dbReference>
<evidence type="ECO:0000256" key="5">
    <source>
        <dbReference type="ARBA" id="ARBA00022679"/>
    </source>
</evidence>
<dbReference type="InterPro" id="IPR051351">
    <property type="entry name" value="Ascorbate-PTS_EIIA_comp"/>
</dbReference>
<reference evidence="12 13" key="1">
    <citation type="submission" date="2019-01" db="EMBL/GenBank/DDBJ databases">
        <authorList>
            <consortium name="Pathogen Informatics"/>
        </authorList>
    </citation>
    <scope>NUCLEOTIDE SEQUENCE [LARGE SCALE GENOMIC DNA]</scope>
    <source>
        <strain evidence="12 13">NCTC10166</strain>
    </source>
</reference>
<keyword evidence="4" id="KW-0597">Phosphoprotein</keyword>
<keyword evidence="13" id="KW-1185">Reference proteome</keyword>
<gene>
    <name evidence="12" type="primary">ulaC_2</name>
    <name evidence="12" type="ORF">NCTC10166_00320</name>
</gene>
<dbReference type="PANTHER" id="PTHR36203:SF1">
    <property type="entry name" value="ASCORBATE-SPECIFIC PTS SYSTEM EIIA COMPONENT"/>
    <property type="match status" value="1"/>
</dbReference>
<evidence type="ECO:0000256" key="9">
    <source>
        <dbReference type="ARBA" id="ARBA00041175"/>
    </source>
</evidence>
<proteinExistence type="predicted"/>
<keyword evidence="2" id="KW-0813">Transport</keyword>
<dbReference type="InterPro" id="IPR016152">
    <property type="entry name" value="PTrfase/Anion_transptr"/>
</dbReference>
<evidence type="ECO:0000313" key="12">
    <source>
        <dbReference type="EMBL" id="VEU59352.1"/>
    </source>
</evidence>
<evidence type="ECO:0000256" key="10">
    <source>
        <dbReference type="ARBA" id="ARBA00042072"/>
    </source>
</evidence>
<protein>
    <recommendedName>
        <fullName evidence="9">Ascorbate-specific PTS system EIIA component</fullName>
    </recommendedName>
    <alternativeName>
        <fullName evidence="10">Ascorbate-specific phosphotransferase enzyme IIA component</fullName>
    </alternativeName>
</protein>